<name>A0A803MGW2_CHEQI</name>
<accession>A0A803MGW2</accession>
<reference evidence="1" key="1">
    <citation type="journal article" date="2017" name="Nature">
        <title>The genome of Chenopodium quinoa.</title>
        <authorList>
            <person name="Jarvis D.E."/>
            <person name="Ho Y.S."/>
            <person name="Lightfoot D.J."/>
            <person name="Schmoeckel S.M."/>
            <person name="Li B."/>
            <person name="Borm T.J.A."/>
            <person name="Ohyanagi H."/>
            <person name="Mineta K."/>
            <person name="Michell C.T."/>
            <person name="Saber N."/>
            <person name="Kharbatia N.M."/>
            <person name="Rupper R.R."/>
            <person name="Sharp A.R."/>
            <person name="Dally N."/>
            <person name="Boughton B.A."/>
            <person name="Woo Y.H."/>
            <person name="Gao G."/>
            <person name="Schijlen E.G.W.M."/>
            <person name="Guo X."/>
            <person name="Momin A.A."/>
            <person name="Negrao S."/>
            <person name="Al-Babili S."/>
            <person name="Gehring C."/>
            <person name="Roessner U."/>
            <person name="Jung C."/>
            <person name="Murphy K."/>
            <person name="Arold S.T."/>
            <person name="Gojobori T."/>
            <person name="van der Linden C.G."/>
            <person name="van Loo E.N."/>
            <person name="Jellen E.N."/>
            <person name="Maughan P.J."/>
            <person name="Tester M."/>
        </authorList>
    </citation>
    <scope>NUCLEOTIDE SEQUENCE [LARGE SCALE GENOMIC DNA]</scope>
    <source>
        <strain evidence="1">cv. PI 614886</strain>
    </source>
</reference>
<dbReference type="Proteomes" id="UP000596660">
    <property type="component" value="Unplaced"/>
</dbReference>
<evidence type="ECO:0008006" key="3">
    <source>
        <dbReference type="Google" id="ProtNLM"/>
    </source>
</evidence>
<reference evidence="1" key="2">
    <citation type="submission" date="2021-03" db="UniProtKB">
        <authorList>
            <consortium name="EnsemblPlants"/>
        </authorList>
    </citation>
    <scope>IDENTIFICATION</scope>
</reference>
<dbReference type="Gramene" id="AUR62029214-RA">
    <property type="protein sequence ID" value="AUR62029214-RA:cds"/>
    <property type="gene ID" value="AUR62029214"/>
</dbReference>
<dbReference type="CDD" id="cd09272">
    <property type="entry name" value="RNase_HI_RT_Ty1"/>
    <property type="match status" value="1"/>
</dbReference>
<evidence type="ECO:0000313" key="1">
    <source>
        <dbReference type="EnsemblPlants" id="AUR62029214-RA:cds"/>
    </source>
</evidence>
<dbReference type="PANTHER" id="PTHR11439">
    <property type="entry name" value="GAG-POL-RELATED RETROTRANSPOSON"/>
    <property type="match status" value="1"/>
</dbReference>
<dbReference type="AlphaFoldDB" id="A0A803MGW2"/>
<dbReference type="OMA" id="MCELQWL"/>
<dbReference type="EnsemblPlants" id="AUR62029214-RA">
    <property type="protein sequence ID" value="AUR62029214-RA:cds"/>
    <property type="gene ID" value="AUR62029214"/>
</dbReference>
<dbReference type="PANTHER" id="PTHR11439:SF498">
    <property type="entry name" value="DNAK FAMILY PROTEIN"/>
    <property type="match status" value="1"/>
</dbReference>
<organism evidence="1 2">
    <name type="scientific">Chenopodium quinoa</name>
    <name type="common">Quinoa</name>
    <dbReference type="NCBI Taxonomy" id="63459"/>
    <lineage>
        <taxon>Eukaryota</taxon>
        <taxon>Viridiplantae</taxon>
        <taxon>Streptophyta</taxon>
        <taxon>Embryophyta</taxon>
        <taxon>Tracheophyta</taxon>
        <taxon>Spermatophyta</taxon>
        <taxon>Magnoliopsida</taxon>
        <taxon>eudicotyledons</taxon>
        <taxon>Gunneridae</taxon>
        <taxon>Pentapetalae</taxon>
        <taxon>Caryophyllales</taxon>
        <taxon>Chenopodiaceae</taxon>
        <taxon>Chenopodioideae</taxon>
        <taxon>Atripliceae</taxon>
        <taxon>Chenopodium</taxon>
    </lineage>
</organism>
<keyword evidence="2" id="KW-1185">Reference proteome</keyword>
<proteinExistence type="predicted"/>
<protein>
    <recommendedName>
        <fullName evidence="3">Copia protein</fullName>
    </recommendedName>
</protein>
<sequence length="101" mass="11250">MGIQDLQPVTLKCDNQSAIHIGKNPVFHERTKHIEIDCHFNRDKVLKGLLELTYVASGEQLADILTKALPEKLHTKLKSKLVLSADDIHPSLRGDVATTVE</sequence>
<evidence type="ECO:0000313" key="2">
    <source>
        <dbReference type="Proteomes" id="UP000596660"/>
    </source>
</evidence>